<dbReference type="PANTHER" id="PTHR14003:SF19">
    <property type="entry name" value="YY2 TRANSCRIPTION FACTOR"/>
    <property type="match status" value="1"/>
</dbReference>
<accession>A0A1M2VT75</accession>
<feature type="region of interest" description="Disordered" evidence="6">
    <location>
        <begin position="240"/>
        <end position="275"/>
    </location>
</feature>
<evidence type="ECO:0000259" key="7">
    <source>
        <dbReference type="PROSITE" id="PS50157"/>
    </source>
</evidence>
<dbReference type="SUPFAM" id="SSF57667">
    <property type="entry name" value="beta-beta-alpha zinc fingers"/>
    <property type="match status" value="1"/>
</dbReference>
<evidence type="ECO:0000256" key="1">
    <source>
        <dbReference type="ARBA" id="ARBA00022723"/>
    </source>
</evidence>
<comment type="caution">
    <text evidence="8">The sequence shown here is derived from an EMBL/GenBank/DDBJ whole genome shotgun (WGS) entry which is preliminary data.</text>
</comment>
<protein>
    <recommendedName>
        <fullName evidence="7">C2H2-type domain-containing protein</fullName>
    </recommendedName>
</protein>
<evidence type="ECO:0000256" key="2">
    <source>
        <dbReference type="ARBA" id="ARBA00022737"/>
    </source>
</evidence>
<evidence type="ECO:0000313" key="9">
    <source>
        <dbReference type="Proteomes" id="UP000184267"/>
    </source>
</evidence>
<keyword evidence="3 5" id="KW-0863">Zinc-finger</keyword>
<dbReference type="InterPro" id="IPR036236">
    <property type="entry name" value="Znf_C2H2_sf"/>
</dbReference>
<dbReference type="InterPro" id="IPR013087">
    <property type="entry name" value="Znf_C2H2_type"/>
</dbReference>
<evidence type="ECO:0000256" key="6">
    <source>
        <dbReference type="SAM" id="MobiDB-lite"/>
    </source>
</evidence>
<evidence type="ECO:0000256" key="4">
    <source>
        <dbReference type="ARBA" id="ARBA00022833"/>
    </source>
</evidence>
<keyword evidence="1" id="KW-0479">Metal-binding</keyword>
<gene>
    <name evidence="8" type="ORF">TRAPUB_12666</name>
</gene>
<dbReference type="PROSITE" id="PS50157">
    <property type="entry name" value="ZINC_FINGER_C2H2_2"/>
    <property type="match status" value="2"/>
</dbReference>
<dbReference type="PANTHER" id="PTHR14003">
    <property type="entry name" value="TRANSCRIPTIONAL REPRESSOR PROTEIN YY"/>
    <property type="match status" value="1"/>
</dbReference>
<dbReference type="GO" id="GO:0031519">
    <property type="term" value="C:PcG protein complex"/>
    <property type="evidence" value="ECO:0007669"/>
    <property type="project" value="TreeGrafter"/>
</dbReference>
<dbReference type="EMBL" id="MNAD01000731">
    <property type="protein sequence ID" value="OJT10797.1"/>
    <property type="molecule type" value="Genomic_DNA"/>
</dbReference>
<sequence length="344" mass="37521">MDMNLTSLQSLDDESLQTLIHWLEGLPTIPSTAIHTEPAHKAGDEQFTFYHSPVLYPAADNFRVHTYVSQAGLQHELGQLVVKSSANDMDWSSHLQDLPQSPSEASVYSDHTAANIAQSPCSMASDDTAVDISDNGFANDFGDQQKAVPHFDASYDYHVGAFEQGTPSVMYELPSGTSPIQSDPLAFSFRGHMGANTYVQQQQHLPGAVASAQCGMNMPAGDYVVPLTSQLSVDVLDTRPEIAPEGATPTTSRKRASTADGEKPAKKRKQQSTAKTLACPECGSLWARRNNLDTHISSVHNQERPHACLAPGCTRAFSRKHDLKRHFQSDHTDEGSPRRKAPRA</sequence>
<dbReference type="GO" id="GO:0008270">
    <property type="term" value="F:zinc ion binding"/>
    <property type="evidence" value="ECO:0007669"/>
    <property type="project" value="UniProtKB-KW"/>
</dbReference>
<organism evidence="8 9">
    <name type="scientific">Trametes pubescens</name>
    <name type="common">White-rot fungus</name>
    <dbReference type="NCBI Taxonomy" id="154538"/>
    <lineage>
        <taxon>Eukaryota</taxon>
        <taxon>Fungi</taxon>
        <taxon>Dikarya</taxon>
        <taxon>Basidiomycota</taxon>
        <taxon>Agaricomycotina</taxon>
        <taxon>Agaricomycetes</taxon>
        <taxon>Polyporales</taxon>
        <taxon>Polyporaceae</taxon>
        <taxon>Trametes</taxon>
    </lineage>
</organism>
<evidence type="ECO:0000256" key="5">
    <source>
        <dbReference type="PROSITE-ProRule" id="PRU00042"/>
    </source>
</evidence>
<reference evidence="8 9" key="1">
    <citation type="submission" date="2016-10" db="EMBL/GenBank/DDBJ databases">
        <title>Genome sequence of the basidiomycete white-rot fungus Trametes pubescens.</title>
        <authorList>
            <person name="Makela M.R."/>
            <person name="Granchi Z."/>
            <person name="Peng M."/>
            <person name="De Vries R.P."/>
            <person name="Grigoriev I."/>
            <person name="Riley R."/>
            <person name="Hilden K."/>
        </authorList>
    </citation>
    <scope>NUCLEOTIDE SEQUENCE [LARGE SCALE GENOMIC DNA]</scope>
    <source>
        <strain evidence="8 9">FBCC735</strain>
    </source>
</reference>
<dbReference type="OrthoDB" id="2755443at2759"/>
<dbReference type="STRING" id="154538.A0A1M2VT75"/>
<proteinExistence type="predicted"/>
<feature type="domain" description="C2H2-type" evidence="7">
    <location>
        <begin position="277"/>
        <end position="305"/>
    </location>
</feature>
<dbReference type="PROSITE" id="PS00028">
    <property type="entry name" value="ZINC_FINGER_C2H2_1"/>
    <property type="match status" value="2"/>
</dbReference>
<feature type="compositionally biased region" description="Basic and acidic residues" evidence="6">
    <location>
        <begin position="325"/>
        <end position="337"/>
    </location>
</feature>
<dbReference type="SMART" id="SM00355">
    <property type="entry name" value="ZnF_C2H2"/>
    <property type="match status" value="2"/>
</dbReference>
<dbReference type="OMA" id="FQSDHTD"/>
<dbReference type="Gene3D" id="3.30.160.60">
    <property type="entry name" value="Classic Zinc Finger"/>
    <property type="match status" value="1"/>
</dbReference>
<dbReference type="AlphaFoldDB" id="A0A1M2VT75"/>
<dbReference type="GO" id="GO:0005667">
    <property type="term" value="C:transcription regulator complex"/>
    <property type="evidence" value="ECO:0007669"/>
    <property type="project" value="TreeGrafter"/>
</dbReference>
<name>A0A1M2VT75_TRAPU</name>
<dbReference type="GO" id="GO:0000978">
    <property type="term" value="F:RNA polymerase II cis-regulatory region sequence-specific DNA binding"/>
    <property type="evidence" value="ECO:0007669"/>
    <property type="project" value="TreeGrafter"/>
</dbReference>
<dbReference type="GO" id="GO:0000785">
    <property type="term" value="C:chromatin"/>
    <property type="evidence" value="ECO:0007669"/>
    <property type="project" value="TreeGrafter"/>
</dbReference>
<feature type="domain" description="C2H2-type" evidence="7">
    <location>
        <begin position="306"/>
        <end position="336"/>
    </location>
</feature>
<evidence type="ECO:0000313" key="8">
    <source>
        <dbReference type="EMBL" id="OJT10797.1"/>
    </source>
</evidence>
<keyword evidence="2" id="KW-0677">Repeat</keyword>
<dbReference type="GO" id="GO:0000981">
    <property type="term" value="F:DNA-binding transcription factor activity, RNA polymerase II-specific"/>
    <property type="evidence" value="ECO:0007669"/>
    <property type="project" value="TreeGrafter"/>
</dbReference>
<evidence type="ECO:0000256" key="3">
    <source>
        <dbReference type="ARBA" id="ARBA00022771"/>
    </source>
</evidence>
<keyword evidence="9" id="KW-1185">Reference proteome</keyword>
<dbReference type="Proteomes" id="UP000184267">
    <property type="component" value="Unassembled WGS sequence"/>
</dbReference>
<feature type="region of interest" description="Disordered" evidence="6">
    <location>
        <begin position="321"/>
        <end position="344"/>
    </location>
</feature>
<keyword evidence="4" id="KW-0862">Zinc</keyword>